<protein>
    <submittedName>
        <fullName evidence="2">Acetyltransferase</fullName>
    </submittedName>
</protein>
<sequence>MASSLEYAPLQSSDLDRMPHLFRHAFASTADGVRHYMSIIGQANFRVMRRSDVAVGTVALLDMGQYFGGRAVPCRGIAAVTIDPAERGQGTATRMMTAMLEEARADGLPISTLYAATQPLYAKVGYANAGTRMVYRVPLAMLRGQRPDPIPQLASATDAPLIAALQSEQARRTNGLLERGPLMWQRARGTSDRPFDTYLIPGDKGPEGYLTLGPKSPDRSLHVEDWAALTLRAARAILAFLAGWHSQVNTVSWTGSPEDLLLHHLPEVGVTIASWEQWMLRVTDVAGALLARGWPLGVSTALTLNVTDTLLPDNAGLYRLEVEDGRASVERLGSSGDADLELGVDALATLYTSHVTPRVLADLGRIKATPQALAAATTLFAGPRPWLADMF</sequence>
<dbReference type="RefSeq" id="WP_051511730.1">
    <property type="nucleotide sequence ID" value="NZ_AVFL01000005.1"/>
</dbReference>
<name>W9H448_9PROT</name>
<dbReference type="STRING" id="1385369.N825_30300"/>
<keyword evidence="2" id="KW-0808">Transferase</keyword>
<dbReference type="PANTHER" id="PTHR37817">
    <property type="entry name" value="N-ACETYLTRANSFERASE EIS"/>
    <property type="match status" value="1"/>
</dbReference>
<gene>
    <name evidence="2" type="ORF">N825_30300</name>
</gene>
<dbReference type="PROSITE" id="PS51186">
    <property type="entry name" value="GNAT"/>
    <property type="match status" value="1"/>
</dbReference>
<keyword evidence="3" id="KW-1185">Reference proteome</keyword>
<dbReference type="InterPro" id="IPR051554">
    <property type="entry name" value="Acetyltransferase_Eis"/>
</dbReference>
<dbReference type="Gene3D" id="3.30.1050.10">
    <property type="entry name" value="SCP2 sterol-binding domain"/>
    <property type="match status" value="1"/>
</dbReference>
<evidence type="ECO:0000313" key="3">
    <source>
        <dbReference type="Proteomes" id="UP000019486"/>
    </source>
</evidence>
<dbReference type="Gene3D" id="3.40.630.30">
    <property type="match status" value="2"/>
</dbReference>
<comment type="caution">
    <text evidence="2">The sequence shown here is derived from an EMBL/GenBank/DDBJ whole genome shotgun (WGS) entry which is preliminary data.</text>
</comment>
<dbReference type="SUPFAM" id="SSF55718">
    <property type="entry name" value="SCP-like"/>
    <property type="match status" value="1"/>
</dbReference>
<organism evidence="2 3">
    <name type="scientific">Skermanella stibiiresistens SB22</name>
    <dbReference type="NCBI Taxonomy" id="1385369"/>
    <lineage>
        <taxon>Bacteria</taxon>
        <taxon>Pseudomonadati</taxon>
        <taxon>Pseudomonadota</taxon>
        <taxon>Alphaproteobacteria</taxon>
        <taxon>Rhodospirillales</taxon>
        <taxon>Azospirillaceae</taxon>
        <taxon>Skermanella</taxon>
    </lineage>
</organism>
<dbReference type="GO" id="GO:0030649">
    <property type="term" value="P:aminoglycoside antibiotic catabolic process"/>
    <property type="evidence" value="ECO:0007669"/>
    <property type="project" value="TreeGrafter"/>
</dbReference>
<feature type="domain" description="N-acetyltransferase" evidence="1">
    <location>
        <begin position="5"/>
        <end position="144"/>
    </location>
</feature>
<dbReference type="AlphaFoldDB" id="W9H448"/>
<accession>W9H448</accession>
<reference evidence="2 3" key="1">
    <citation type="submission" date="2013-08" db="EMBL/GenBank/DDBJ databases">
        <title>The genome sequence of Skermanella stibiiresistens.</title>
        <authorList>
            <person name="Zhu W."/>
            <person name="Wang G."/>
        </authorList>
    </citation>
    <scope>NUCLEOTIDE SEQUENCE [LARGE SCALE GENOMIC DNA]</scope>
    <source>
        <strain evidence="2 3">SB22</strain>
    </source>
</reference>
<dbReference type="Pfam" id="PF17668">
    <property type="entry name" value="Acetyltransf_17"/>
    <property type="match status" value="1"/>
</dbReference>
<dbReference type="PANTHER" id="PTHR37817:SF1">
    <property type="entry name" value="N-ACETYLTRANSFERASE EIS"/>
    <property type="match status" value="1"/>
</dbReference>
<dbReference type="InterPro" id="IPR025559">
    <property type="entry name" value="Eis_dom"/>
</dbReference>
<dbReference type="EMBL" id="AVFL01000005">
    <property type="protein sequence ID" value="EWY40985.1"/>
    <property type="molecule type" value="Genomic_DNA"/>
</dbReference>
<dbReference type="InterPro" id="IPR036527">
    <property type="entry name" value="SCP2_sterol-bd_dom_sf"/>
</dbReference>
<dbReference type="InterPro" id="IPR000182">
    <property type="entry name" value="GNAT_dom"/>
</dbReference>
<dbReference type="GO" id="GO:0034069">
    <property type="term" value="F:aminoglycoside N-acetyltransferase activity"/>
    <property type="evidence" value="ECO:0007669"/>
    <property type="project" value="TreeGrafter"/>
</dbReference>
<dbReference type="Pfam" id="PF13530">
    <property type="entry name" value="SCP2_2"/>
    <property type="match status" value="1"/>
</dbReference>
<evidence type="ECO:0000259" key="1">
    <source>
        <dbReference type="PROSITE" id="PS51186"/>
    </source>
</evidence>
<dbReference type="CDD" id="cd04301">
    <property type="entry name" value="NAT_SF"/>
    <property type="match status" value="1"/>
</dbReference>
<proteinExistence type="predicted"/>
<dbReference type="Proteomes" id="UP000019486">
    <property type="component" value="Unassembled WGS sequence"/>
</dbReference>
<dbReference type="SUPFAM" id="SSF55729">
    <property type="entry name" value="Acyl-CoA N-acyltransferases (Nat)"/>
    <property type="match status" value="1"/>
</dbReference>
<dbReference type="Pfam" id="PF13527">
    <property type="entry name" value="Acetyltransf_9"/>
    <property type="match status" value="1"/>
</dbReference>
<dbReference type="InterPro" id="IPR041380">
    <property type="entry name" value="Acetyltransf_17"/>
</dbReference>
<evidence type="ECO:0000313" key="2">
    <source>
        <dbReference type="EMBL" id="EWY40985.1"/>
    </source>
</evidence>
<dbReference type="InterPro" id="IPR016181">
    <property type="entry name" value="Acyl_CoA_acyltransferase"/>
</dbReference>